<gene>
    <name evidence="1" type="primary">105</name>
    <name evidence="1" type="ORF">SEA_CHISANAKITSUNE_105</name>
</gene>
<protein>
    <submittedName>
        <fullName evidence="1">Uncharacterized protein</fullName>
    </submittedName>
</protein>
<dbReference type="EMBL" id="MZ820089">
    <property type="protein sequence ID" value="QZE10865.1"/>
    <property type="molecule type" value="Genomic_DNA"/>
</dbReference>
<name>A0AAE7XF37_9CAUD</name>
<dbReference type="Proteomes" id="UP000827561">
    <property type="component" value="Segment"/>
</dbReference>
<proteinExistence type="predicted"/>
<dbReference type="GeneID" id="77952095"/>
<dbReference type="KEGG" id="vg:77952095"/>
<dbReference type="RefSeq" id="YP_010675752.1">
    <property type="nucleotide sequence ID" value="NC_071006.1"/>
</dbReference>
<reference evidence="1 2" key="1">
    <citation type="submission" date="2021-08" db="EMBL/GenBank/DDBJ databases">
        <authorList>
            <person name="Abebe M.A."/>
            <person name="Anderson J.Z."/>
            <person name="Burris R."/>
            <person name="Durrani M."/>
            <person name="Fetterly M.N."/>
            <person name="Fowler R.A."/>
            <person name="Friedman A."/>
            <person name="Khuong T.M."/>
            <person name="Konnor C.A."/>
            <person name="Madden B.G."/>
            <person name="Makula M.N."/>
            <person name="McTigue K."/>
            <person name="Morgan A.R."/>
            <person name="Qureshi S.I."/>
            <person name="Rainey M."/>
            <person name="Scherer A.E."/>
            <person name="Singer L."/>
            <person name="Thakar S.M."/>
            <person name="Truong P."/>
            <person name="Zaeean M.H."/>
            <person name="Balish M.F."/>
            <person name="Garlena R.A."/>
            <person name="Russell D.A."/>
            <person name="Jacobs-Sera D."/>
            <person name="Hatfull G.F."/>
        </authorList>
    </citation>
    <scope>NUCLEOTIDE SEQUENCE [LARGE SCALE GENOMIC DNA]</scope>
</reference>
<sequence length="52" mass="6344">MRNEVRPNELSTRLWNMSKGYSRWDREKLRRVAVAMRWEIQNYTETGRVTDG</sequence>
<keyword evidence="2" id="KW-1185">Reference proteome</keyword>
<evidence type="ECO:0000313" key="2">
    <source>
        <dbReference type="Proteomes" id="UP000827561"/>
    </source>
</evidence>
<accession>A0AAE7XF37</accession>
<evidence type="ECO:0000313" key="1">
    <source>
        <dbReference type="EMBL" id="QZE10865.1"/>
    </source>
</evidence>
<organism evidence="1 2">
    <name type="scientific">Gordonia phage ChisanaKitsune</name>
    <dbReference type="NCBI Taxonomy" id="2871538"/>
    <lineage>
        <taxon>Viruses</taxon>
        <taxon>Duplodnaviria</taxon>
        <taxon>Heunggongvirae</taxon>
        <taxon>Uroviricota</taxon>
        <taxon>Caudoviricetes</taxon>
        <taxon>Chidieberevirus</taxon>
        <taxon>Chidieberevirus chisanakitsune</taxon>
    </lineage>
</organism>